<dbReference type="GeneTree" id="ENSGT00940000177220"/>
<dbReference type="Proteomes" id="UP000264840">
    <property type="component" value="Unplaced"/>
</dbReference>
<organism evidence="1 2">
    <name type="scientific">Haplochromis burtoni</name>
    <name type="common">Burton's mouthbrooder</name>
    <name type="synonym">Chromis burtoni</name>
    <dbReference type="NCBI Taxonomy" id="8153"/>
    <lineage>
        <taxon>Eukaryota</taxon>
        <taxon>Metazoa</taxon>
        <taxon>Chordata</taxon>
        <taxon>Craniata</taxon>
        <taxon>Vertebrata</taxon>
        <taxon>Euteleostomi</taxon>
        <taxon>Actinopterygii</taxon>
        <taxon>Neopterygii</taxon>
        <taxon>Teleostei</taxon>
        <taxon>Neoteleostei</taxon>
        <taxon>Acanthomorphata</taxon>
        <taxon>Ovalentaria</taxon>
        <taxon>Cichlomorphae</taxon>
        <taxon>Cichliformes</taxon>
        <taxon>Cichlidae</taxon>
        <taxon>African cichlids</taxon>
        <taxon>Pseudocrenilabrinae</taxon>
        <taxon>Haplochromini</taxon>
        <taxon>Haplochromis</taxon>
    </lineage>
</organism>
<evidence type="ECO:0000313" key="1">
    <source>
        <dbReference type="Ensembl" id="ENSHBUP00000013299.1"/>
    </source>
</evidence>
<evidence type="ECO:0000313" key="2">
    <source>
        <dbReference type="Proteomes" id="UP000264840"/>
    </source>
</evidence>
<protein>
    <submittedName>
        <fullName evidence="1">Uncharacterized protein</fullName>
    </submittedName>
</protein>
<keyword evidence="2" id="KW-1185">Reference proteome</keyword>
<sequence length="234" mass="25766">MIQSLSINKMKKKRRICCCFSVCPLFHSDTNNKFHSQPNSSLVLAASCLSMSAAMLSAIWNPSSPTCFSTSRIVSSECASFAFLTCVTALERTLLSESLALLPSCLATLARFSLCSRTHLGTGTLMIVPSTSGFKFMLLSLRARVAAAVSKKERKKSTISSLPGEVRMLRFRVKSSLSESRTVVMSSFTSSRLMMSSTRDELMFTFPDWPFALALKIKREKVGKNRGKSGDLSR</sequence>
<reference evidence="1" key="2">
    <citation type="submission" date="2025-09" db="UniProtKB">
        <authorList>
            <consortium name="Ensembl"/>
        </authorList>
    </citation>
    <scope>IDENTIFICATION</scope>
</reference>
<proteinExistence type="predicted"/>
<dbReference type="Ensembl" id="ENSHBUT00000020981.1">
    <property type="protein sequence ID" value="ENSHBUP00000013299.1"/>
    <property type="gene ID" value="ENSHBUG00000015068.1"/>
</dbReference>
<name>A0A3Q2VPG5_HAPBU</name>
<dbReference type="OMA" id="VWDCPFP"/>
<reference evidence="1" key="1">
    <citation type="submission" date="2025-08" db="UniProtKB">
        <authorList>
            <consortium name="Ensembl"/>
        </authorList>
    </citation>
    <scope>IDENTIFICATION</scope>
</reference>
<dbReference type="AlphaFoldDB" id="A0A3Q2VPG5"/>
<accession>A0A3Q2VPG5</accession>